<gene>
    <name evidence="8" type="ORF">CVAR292_01081</name>
</gene>
<evidence type="ECO:0000256" key="1">
    <source>
        <dbReference type="ARBA" id="ARBA00022630"/>
    </source>
</evidence>
<proteinExistence type="inferred from homology"/>
<dbReference type="PANTHER" id="PTHR30011">
    <property type="entry name" value="ALKANESULFONATE MONOOXYGENASE-RELATED"/>
    <property type="match status" value="1"/>
</dbReference>
<evidence type="ECO:0000256" key="4">
    <source>
        <dbReference type="ARBA" id="ARBA00023033"/>
    </source>
</evidence>
<evidence type="ECO:0000256" key="3">
    <source>
        <dbReference type="ARBA" id="ARBA00023002"/>
    </source>
</evidence>
<dbReference type="RefSeq" id="WP_073883814.1">
    <property type="nucleotide sequence ID" value="NZ_FAUH01000006.1"/>
</dbReference>
<comment type="similarity">
    <text evidence="5">Belongs to the NtaA/SnaA/DszA monooxygenase family.</text>
</comment>
<dbReference type="EMBL" id="FAUH01000006">
    <property type="protein sequence ID" value="CUU65749.1"/>
    <property type="molecule type" value="Genomic_DNA"/>
</dbReference>
<feature type="binding site" evidence="6">
    <location>
        <position position="226"/>
    </location>
    <ligand>
        <name>FMN</name>
        <dbReference type="ChEBI" id="CHEBI:58210"/>
    </ligand>
</feature>
<keyword evidence="4 8" id="KW-0503">Monooxygenase</keyword>
<sequence length="451" mass="49038">MTDNGEPDNPAQVHLNLFASGCGHHAAAWRAADSDVDRLGDISRWESLAQTAERGRLDAVFFPDGQAARTEALTAGPTWFLEPMTTLAAISQVTEHIGLVSSVSSTFWDPFHAARFIASLDHISGGRAGLNIVTSQLDAEARNHGMDALPNHAVRYARAGEFAETLKELWGSWPAESIVADRSGRYTETSQLKKINHDDRWFRVDGPLNIPTPPQKQPVIFQAGVSEPGRDLAASHAEGVFTVAWDSQGARGFRKDVRARTAAMGRNPDHVRVMPGLVTYIGSTEEEARRYQQELNELLPVEAALHNLSAFLGVDATSWDPDAEFPELPPVSECDAAPGRSALVRHIIAHAGRRGGSSSGPDDLRRPTVRELLGYLAAGGGHATLVGTPEQAADEIIRWIDCGAADGFNIMPPSMPHGLDTFVDQVVPVLQERGRFRREYEGTTLRENLLG</sequence>
<keyword evidence="2 6" id="KW-0288">FMN</keyword>
<feature type="binding site" evidence="6">
    <location>
        <position position="156"/>
    </location>
    <ligand>
        <name>FMN</name>
        <dbReference type="ChEBI" id="CHEBI:58210"/>
    </ligand>
</feature>
<dbReference type="Proteomes" id="UP000182498">
    <property type="component" value="Unassembled WGS sequence"/>
</dbReference>
<evidence type="ECO:0000256" key="2">
    <source>
        <dbReference type="ARBA" id="ARBA00022643"/>
    </source>
</evidence>
<dbReference type="InterPro" id="IPR011251">
    <property type="entry name" value="Luciferase-like_dom"/>
</dbReference>
<name>A0A0X2NLR2_9CORY</name>
<dbReference type="InterPro" id="IPR016215">
    <property type="entry name" value="NTA_MOA"/>
</dbReference>
<evidence type="ECO:0000256" key="6">
    <source>
        <dbReference type="PIRSR" id="PIRSR000337-1"/>
    </source>
</evidence>
<dbReference type="PANTHER" id="PTHR30011:SF16">
    <property type="entry name" value="C2H2 FINGER DOMAIN TRANSCRIPTION FACTOR (EUROFUNG)-RELATED"/>
    <property type="match status" value="1"/>
</dbReference>
<protein>
    <submittedName>
        <fullName evidence="8">FMN-dependent oxidoreductase, nitrilotriacetate monooxygenase family</fullName>
    </submittedName>
</protein>
<dbReference type="SUPFAM" id="SSF51679">
    <property type="entry name" value="Bacterial luciferase-like"/>
    <property type="match status" value="1"/>
</dbReference>
<dbReference type="OrthoDB" id="8320141at2"/>
<feature type="binding site" evidence="6">
    <location>
        <position position="64"/>
    </location>
    <ligand>
        <name>FMN</name>
        <dbReference type="ChEBI" id="CHEBI:58210"/>
    </ligand>
</feature>
<accession>A0A0X2NLR2</accession>
<dbReference type="PIRSF" id="PIRSF000337">
    <property type="entry name" value="NTA_MOA"/>
    <property type="match status" value="1"/>
</dbReference>
<feature type="binding site" evidence="6">
    <location>
        <position position="152"/>
    </location>
    <ligand>
        <name>FMN</name>
        <dbReference type="ChEBI" id="CHEBI:58210"/>
    </ligand>
</feature>
<dbReference type="InterPro" id="IPR051260">
    <property type="entry name" value="Diverse_substr_monoxygenases"/>
</dbReference>
<evidence type="ECO:0000259" key="7">
    <source>
        <dbReference type="Pfam" id="PF00296"/>
    </source>
</evidence>
<dbReference type="NCBIfam" id="TIGR03860">
    <property type="entry name" value="FMN_nitrolo"/>
    <property type="match status" value="1"/>
</dbReference>
<dbReference type="GO" id="GO:0004497">
    <property type="term" value="F:monooxygenase activity"/>
    <property type="evidence" value="ECO:0007669"/>
    <property type="project" value="UniProtKB-KW"/>
</dbReference>
<dbReference type="Gene3D" id="3.20.20.30">
    <property type="entry name" value="Luciferase-like domain"/>
    <property type="match status" value="1"/>
</dbReference>
<dbReference type="AlphaFoldDB" id="A0A0X2NLR2"/>
<evidence type="ECO:0000313" key="9">
    <source>
        <dbReference type="Proteomes" id="UP000182498"/>
    </source>
</evidence>
<reference evidence="9" key="1">
    <citation type="submission" date="2015-11" db="EMBL/GenBank/DDBJ databases">
        <authorList>
            <person name="Dugat-Bony E."/>
        </authorList>
    </citation>
    <scope>NUCLEOTIDE SEQUENCE [LARGE SCALE GENOMIC DNA]</scope>
    <source>
        <strain evidence="9">Mu292</strain>
    </source>
</reference>
<dbReference type="GO" id="GO:0016705">
    <property type="term" value="F:oxidoreductase activity, acting on paired donors, with incorporation or reduction of molecular oxygen"/>
    <property type="evidence" value="ECO:0007669"/>
    <property type="project" value="InterPro"/>
</dbReference>
<feature type="domain" description="Luciferase-like" evidence="7">
    <location>
        <begin position="34"/>
        <end position="404"/>
    </location>
</feature>
<keyword evidence="3" id="KW-0560">Oxidoreductase</keyword>
<keyword evidence="9" id="KW-1185">Reference proteome</keyword>
<evidence type="ECO:0000256" key="5">
    <source>
        <dbReference type="ARBA" id="ARBA00033748"/>
    </source>
</evidence>
<organism evidence="8 9">
    <name type="scientific">Corynebacterium variabile</name>
    <dbReference type="NCBI Taxonomy" id="1727"/>
    <lineage>
        <taxon>Bacteria</taxon>
        <taxon>Bacillati</taxon>
        <taxon>Actinomycetota</taxon>
        <taxon>Actinomycetes</taxon>
        <taxon>Mycobacteriales</taxon>
        <taxon>Corynebacteriaceae</taxon>
        <taxon>Corynebacterium</taxon>
    </lineage>
</organism>
<keyword evidence="1 6" id="KW-0285">Flavoprotein</keyword>
<dbReference type="CDD" id="cd01095">
    <property type="entry name" value="Nitrilotriacetate_monoxgenase"/>
    <property type="match status" value="1"/>
</dbReference>
<evidence type="ECO:0000313" key="8">
    <source>
        <dbReference type="EMBL" id="CUU65749.1"/>
    </source>
</evidence>
<dbReference type="Pfam" id="PF00296">
    <property type="entry name" value="Bac_luciferase"/>
    <property type="match status" value="1"/>
</dbReference>
<dbReference type="InterPro" id="IPR036661">
    <property type="entry name" value="Luciferase-like_sf"/>
</dbReference>